<dbReference type="GO" id="GO:0004252">
    <property type="term" value="F:serine-type endopeptidase activity"/>
    <property type="evidence" value="ECO:0007669"/>
    <property type="project" value="InterPro"/>
</dbReference>
<dbReference type="PANTHER" id="PTHR42776:SF27">
    <property type="entry name" value="DIPEPTIDYL PEPTIDASE FAMILY MEMBER 6"/>
    <property type="match status" value="1"/>
</dbReference>
<evidence type="ECO:0000313" key="4">
    <source>
        <dbReference type="Proteomes" id="UP000315103"/>
    </source>
</evidence>
<dbReference type="InterPro" id="IPR001375">
    <property type="entry name" value="Peptidase_S9_cat"/>
</dbReference>
<dbReference type="SUPFAM" id="SSF69304">
    <property type="entry name" value="Tricorn protease N-terminal domain"/>
    <property type="match status" value="1"/>
</dbReference>
<name>A0A558AZY0_9STAP</name>
<dbReference type="PANTHER" id="PTHR42776">
    <property type="entry name" value="SERINE PEPTIDASE S9 FAMILY MEMBER"/>
    <property type="match status" value="1"/>
</dbReference>
<dbReference type="GO" id="GO:0006508">
    <property type="term" value="P:proteolysis"/>
    <property type="evidence" value="ECO:0007669"/>
    <property type="project" value="InterPro"/>
</dbReference>
<protein>
    <submittedName>
        <fullName evidence="3">S9 family peptidase</fullName>
    </submittedName>
</protein>
<dbReference type="PRINTS" id="PR00862">
    <property type="entry name" value="PROLIGOPTASE"/>
</dbReference>
<dbReference type="InterPro" id="IPR029058">
    <property type="entry name" value="AB_hydrolase_fold"/>
</dbReference>
<dbReference type="InterPro" id="IPR002470">
    <property type="entry name" value="Peptidase_S9A"/>
</dbReference>
<dbReference type="AlphaFoldDB" id="A0A558AZY0"/>
<proteinExistence type="predicted"/>
<dbReference type="InterPro" id="IPR011042">
    <property type="entry name" value="6-blade_b-propeller_TolB-like"/>
</dbReference>
<gene>
    <name evidence="3" type="ORF">FO441_06075</name>
</gene>
<accession>A0A558AZY0</accession>
<evidence type="ECO:0000259" key="2">
    <source>
        <dbReference type="Pfam" id="PF00326"/>
    </source>
</evidence>
<dbReference type="Gene3D" id="2.120.10.30">
    <property type="entry name" value="TolB, C-terminal domain"/>
    <property type="match status" value="1"/>
</dbReference>
<dbReference type="Pfam" id="PF00326">
    <property type="entry name" value="Peptidase_S9"/>
    <property type="match status" value="1"/>
</dbReference>
<dbReference type="Proteomes" id="UP000315103">
    <property type="component" value="Unassembled WGS sequence"/>
</dbReference>
<dbReference type="OrthoDB" id="108903at2"/>
<keyword evidence="4" id="KW-1185">Reference proteome</keyword>
<organism evidence="3 4">
    <name type="scientific">Salinicoccus cyprini</name>
    <dbReference type="NCBI Taxonomy" id="2493691"/>
    <lineage>
        <taxon>Bacteria</taxon>
        <taxon>Bacillati</taxon>
        <taxon>Bacillota</taxon>
        <taxon>Bacilli</taxon>
        <taxon>Bacillales</taxon>
        <taxon>Staphylococcaceae</taxon>
        <taxon>Salinicoccus</taxon>
    </lineage>
</organism>
<evidence type="ECO:0000256" key="1">
    <source>
        <dbReference type="ARBA" id="ARBA00022801"/>
    </source>
</evidence>
<reference evidence="3 4" key="1">
    <citation type="submission" date="2019-07" db="EMBL/GenBank/DDBJ databases">
        <title>Salinicoccus cyprini sp. nov., isolated from gastro-intestinal tract of mirror carp, Cyprinus carpio var. specularis, collected from Gobind Sagar Reservoir, Himachal Pradesh, India.</title>
        <authorList>
            <person name="Talwar C."/>
            <person name="Singh A.K."/>
            <person name="Lal R."/>
            <person name="Negi R.K."/>
        </authorList>
    </citation>
    <scope>NUCLEOTIDE SEQUENCE [LARGE SCALE GENOMIC DNA]</scope>
    <source>
        <strain evidence="3 4">CT19</strain>
    </source>
</reference>
<evidence type="ECO:0000313" key="3">
    <source>
        <dbReference type="EMBL" id="TVT29835.1"/>
    </source>
</evidence>
<dbReference type="SUPFAM" id="SSF53474">
    <property type="entry name" value="alpha/beta-Hydrolases"/>
    <property type="match status" value="1"/>
</dbReference>
<dbReference type="EMBL" id="VMSJ01000001">
    <property type="protein sequence ID" value="TVT29835.1"/>
    <property type="molecule type" value="Genomic_DNA"/>
</dbReference>
<keyword evidence="1" id="KW-0378">Hydrolase</keyword>
<dbReference type="RefSeq" id="WP_145287219.1">
    <property type="nucleotide sequence ID" value="NZ_VMSJ01000001.1"/>
</dbReference>
<dbReference type="Gene3D" id="3.40.50.1820">
    <property type="entry name" value="alpha/beta hydrolase"/>
    <property type="match status" value="1"/>
</dbReference>
<dbReference type="Gene3D" id="2.130.10.120">
    <property type="entry name" value="Prolyl oligopeptidase, N-terminal domain"/>
    <property type="match status" value="1"/>
</dbReference>
<feature type="domain" description="Peptidase S9 prolyl oligopeptidase catalytic" evidence="2">
    <location>
        <begin position="367"/>
        <end position="566"/>
    </location>
</feature>
<comment type="caution">
    <text evidence="3">The sequence shown here is derived from an EMBL/GenBank/DDBJ whole genome shotgun (WGS) entry which is preliminary data.</text>
</comment>
<sequence>MKDYIKYMNLKYHSEEQSLYFISSESGTQQLWKMNIDGGQKQRLTGSDQNVKNFWIEGGHITVAIDYHGNERNQYHAFDGKDLTMLTDQPDYFHYFGMYDKEKHTYTVIRNHHESSAFELCTIDEAGAVDIIRTFDAPVHFIHELSRGRFLMSTDVNNVDQTLIIFDAETGKVKTLQFPQARYANFKFVRNTCLCLSDLADGFKNIYEVDLENGTYEKRTSFHWDIEHFKLFEDNRRALLSCNENGCSSLYTLDLATWEVAELPFEKEGVVHSMAVGEGDNVFLIYSSVDQPHLIHRYHLTRKNSEVIADNGKAEKVAWRMAGYPSFDGLEIPYFIYEASSAGGAVIHIHGGPESQARPEFNALYHRLNRAGLSVAVPNIRGSMGYGRAYLEADDKEKRLAAMQDIVELRQHLIEAGYADDWNISVMGRSYGGLMTLLLVTHHPDLWTAAVDIVGISHLRTFFRHTPPWRRSLRAAEYGSIEAHGAFLDDISPLSRSRAITAPLMIFHSHHDSRVPYTESVQMADAMTESGQDVTFTAYGNEGHTFMHRENLQDMNRKITEFLAAYHIKA</sequence>